<name>A0AAD9PRH4_ACRCE</name>
<dbReference type="PANTHER" id="PTHR15681:SF1">
    <property type="entry name" value="MAD2L1-BINDING PROTEIN"/>
    <property type="match status" value="1"/>
</dbReference>
<reference evidence="1" key="1">
    <citation type="journal article" date="2023" name="G3 (Bethesda)">
        <title>Whole genome assembly and annotation of the endangered Caribbean coral Acropora cervicornis.</title>
        <authorList>
            <person name="Selwyn J.D."/>
            <person name="Vollmer S.V."/>
        </authorList>
    </citation>
    <scope>NUCLEOTIDE SEQUENCE</scope>
    <source>
        <strain evidence="1">K2</strain>
    </source>
</reference>
<dbReference type="AlphaFoldDB" id="A0AAD9PRH4"/>
<organism evidence="1 2">
    <name type="scientific">Acropora cervicornis</name>
    <name type="common">Staghorn coral</name>
    <dbReference type="NCBI Taxonomy" id="6130"/>
    <lineage>
        <taxon>Eukaryota</taxon>
        <taxon>Metazoa</taxon>
        <taxon>Cnidaria</taxon>
        <taxon>Anthozoa</taxon>
        <taxon>Hexacorallia</taxon>
        <taxon>Scleractinia</taxon>
        <taxon>Astrocoeniina</taxon>
        <taxon>Acroporidae</taxon>
        <taxon>Acropora</taxon>
    </lineage>
</organism>
<gene>
    <name evidence="1" type="ORF">P5673_032482</name>
</gene>
<reference evidence="1" key="2">
    <citation type="journal article" date="2023" name="Science">
        <title>Genomic signatures of disease resistance in endangered staghorn corals.</title>
        <authorList>
            <person name="Vollmer S.V."/>
            <person name="Selwyn J.D."/>
            <person name="Despard B.A."/>
            <person name="Roesel C.L."/>
        </authorList>
    </citation>
    <scope>NUCLEOTIDE SEQUENCE</scope>
    <source>
        <strain evidence="1">K2</strain>
    </source>
</reference>
<dbReference type="Proteomes" id="UP001249851">
    <property type="component" value="Unassembled WGS sequence"/>
</dbReference>
<dbReference type="InterPro" id="IPR009511">
    <property type="entry name" value="MAD1/Cdc20-bound-Mad2-bd"/>
</dbReference>
<keyword evidence="2" id="KW-1185">Reference proteome</keyword>
<dbReference type="GO" id="GO:0007096">
    <property type="term" value="P:regulation of exit from mitosis"/>
    <property type="evidence" value="ECO:0007669"/>
    <property type="project" value="InterPro"/>
</dbReference>
<sequence>MTKEIRVEVILSEEINQATNSRLLSSFIEYLLYQRQQLPLPVHELKRIVEEQGKNYDSLEDTRKHVVPSRPLSVGLKKASKVNQDLQCLFDHINQLFSVAEVNAALIILGSTAVSPKECYWLTFQSAKHDNLTDAPSRASNSACRKMIQTLISNQELGSLKDISLTSMLVFIQASRTSVVEWFRPKPTFKPPHRGRCCKITLRSLCKAQNIEDTTSHGIPYDQDYRDLLWFQAPIIIRGYRQRSGAF</sequence>
<comment type="caution">
    <text evidence="1">The sequence shown here is derived from an EMBL/GenBank/DDBJ whole genome shotgun (WGS) entry which is preliminary data.</text>
</comment>
<evidence type="ECO:0000313" key="2">
    <source>
        <dbReference type="Proteomes" id="UP001249851"/>
    </source>
</evidence>
<protein>
    <submittedName>
        <fullName evidence="1">MAD2L1-binding protein</fullName>
    </submittedName>
</protein>
<dbReference type="Pfam" id="PF06581">
    <property type="entry name" value="p31comet"/>
    <property type="match status" value="1"/>
</dbReference>
<accession>A0AAD9PRH4</accession>
<dbReference type="GO" id="GO:0005634">
    <property type="term" value="C:nucleus"/>
    <property type="evidence" value="ECO:0007669"/>
    <property type="project" value="InterPro"/>
</dbReference>
<dbReference type="EMBL" id="JARQWQ010000180">
    <property type="protein sequence ID" value="KAK2547521.1"/>
    <property type="molecule type" value="Genomic_DNA"/>
</dbReference>
<dbReference type="Gene3D" id="3.30.900.20">
    <property type="match status" value="1"/>
</dbReference>
<dbReference type="PANTHER" id="PTHR15681">
    <property type="entry name" value="MAD2L1-BINDING PROTEIN"/>
    <property type="match status" value="1"/>
</dbReference>
<dbReference type="InterPro" id="IPR053729">
    <property type="entry name" value="MAD2L1BP_domain_sf"/>
</dbReference>
<evidence type="ECO:0000313" key="1">
    <source>
        <dbReference type="EMBL" id="KAK2547521.1"/>
    </source>
</evidence>
<proteinExistence type="predicted"/>